<sequence>MAAFRRDRNNDSKAVWCWAHLLVSVVVVVGCAASVARMWPTCLSSSSTGLMSNRQMCLVAATSYAMKFVI</sequence>
<proteinExistence type="predicted"/>
<comment type="caution">
    <text evidence="2">The sequence shown here is derived from an EMBL/GenBank/DDBJ whole genome shotgun (WGS) entry which is preliminary data.</text>
</comment>
<evidence type="ECO:0000313" key="3">
    <source>
        <dbReference type="Proteomes" id="UP001234178"/>
    </source>
</evidence>
<dbReference type="EMBL" id="JAOYFB010000040">
    <property type="protein sequence ID" value="KAK4036554.1"/>
    <property type="molecule type" value="Genomic_DNA"/>
</dbReference>
<evidence type="ECO:0000313" key="2">
    <source>
        <dbReference type="EMBL" id="KAK4036554.1"/>
    </source>
</evidence>
<keyword evidence="3" id="KW-1185">Reference proteome</keyword>
<evidence type="ECO:0000256" key="1">
    <source>
        <dbReference type="SAM" id="Phobius"/>
    </source>
</evidence>
<keyword evidence="1" id="KW-0472">Membrane</keyword>
<gene>
    <name evidence="2" type="ORF">OUZ56_028604</name>
</gene>
<accession>A0ABR0B4I5</accession>
<protein>
    <submittedName>
        <fullName evidence="2">Uncharacterized protein</fullName>
    </submittedName>
</protein>
<reference evidence="2 3" key="1">
    <citation type="journal article" date="2023" name="Nucleic Acids Res.">
        <title>The hologenome of Daphnia magna reveals possible DNA methylation and microbiome-mediated evolution of the host genome.</title>
        <authorList>
            <person name="Chaturvedi A."/>
            <person name="Li X."/>
            <person name="Dhandapani V."/>
            <person name="Marshall H."/>
            <person name="Kissane S."/>
            <person name="Cuenca-Cambronero M."/>
            <person name="Asole G."/>
            <person name="Calvet F."/>
            <person name="Ruiz-Romero M."/>
            <person name="Marangio P."/>
            <person name="Guigo R."/>
            <person name="Rago D."/>
            <person name="Mirbahai L."/>
            <person name="Eastwood N."/>
            <person name="Colbourne J.K."/>
            <person name="Zhou J."/>
            <person name="Mallon E."/>
            <person name="Orsini L."/>
        </authorList>
    </citation>
    <scope>NUCLEOTIDE SEQUENCE [LARGE SCALE GENOMIC DNA]</scope>
    <source>
        <strain evidence="2">LRV0_1</strain>
    </source>
</reference>
<keyword evidence="1" id="KW-1133">Transmembrane helix</keyword>
<feature type="transmembrane region" description="Helical" evidence="1">
    <location>
        <begin position="15"/>
        <end position="39"/>
    </location>
</feature>
<name>A0ABR0B4I5_9CRUS</name>
<organism evidence="2 3">
    <name type="scientific">Daphnia magna</name>
    <dbReference type="NCBI Taxonomy" id="35525"/>
    <lineage>
        <taxon>Eukaryota</taxon>
        <taxon>Metazoa</taxon>
        <taxon>Ecdysozoa</taxon>
        <taxon>Arthropoda</taxon>
        <taxon>Crustacea</taxon>
        <taxon>Branchiopoda</taxon>
        <taxon>Diplostraca</taxon>
        <taxon>Cladocera</taxon>
        <taxon>Anomopoda</taxon>
        <taxon>Daphniidae</taxon>
        <taxon>Daphnia</taxon>
    </lineage>
</organism>
<keyword evidence="1" id="KW-0812">Transmembrane</keyword>
<dbReference type="PROSITE" id="PS51257">
    <property type="entry name" value="PROKAR_LIPOPROTEIN"/>
    <property type="match status" value="1"/>
</dbReference>
<dbReference type="Proteomes" id="UP001234178">
    <property type="component" value="Unassembled WGS sequence"/>
</dbReference>